<accession>A6P2Y5</accession>
<dbReference type="STRING" id="411467.BACCAP_04868"/>
<evidence type="ECO:0000259" key="2">
    <source>
        <dbReference type="Pfam" id="PF07486"/>
    </source>
</evidence>
<dbReference type="InterPro" id="IPR036582">
    <property type="entry name" value="Mao_N_sf"/>
</dbReference>
<dbReference type="RefSeq" id="WP_006575309.1">
    <property type="nucleotide sequence ID" value="NZ_AAXG02000059.1"/>
</dbReference>
<dbReference type="Proteomes" id="UP000003639">
    <property type="component" value="Unassembled WGS sequence"/>
</dbReference>
<organism evidence="4 5">
    <name type="scientific">Pseudoflavonifractor capillosus ATCC 29799</name>
    <dbReference type="NCBI Taxonomy" id="411467"/>
    <lineage>
        <taxon>Bacteria</taxon>
        <taxon>Bacillati</taxon>
        <taxon>Bacillota</taxon>
        <taxon>Clostridia</taxon>
        <taxon>Eubacteriales</taxon>
        <taxon>Oscillospiraceae</taxon>
        <taxon>Pseudoflavonifractor</taxon>
    </lineage>
</organism>
<protein>
    <submittedName>
        <fullName evidence="4">Copper amine oxidase domain protein</fullName>
    </submittedName>
</protein>
<reference evidence="4 5" key="1">
    <citation type="submission" date="2007-04" db="EMBL/GenBank/DDBJ databases">
        <authorList>
            <person name="Fulton L."/>
            <person name="Clifton S."/>
            <person name="Fulton B."/>
            <person name="Xu J."/>
            <person name="Minx P."/>
            <person name="Pepin K.H."/>
            <person name="Johnson M."/>
            <person name="Thiruvilangam P."/>
            <person name="Bhonagiri V."/>
            <person name="Nash W.E."/>
            <person name="Mardis E.R."/>
            <person name="Wilson R.K."/>
        </authorList>
    </citation>
    <scope>NUCLEOTIDE SEQUENCE [LARGE SCALE GENOMIC DNA]</scope>
    <source>
        <strain evidence="4 5">ATCC 29799</strain>
    </source>
</reference>
<dbReference type="InterPro" id="IPR011105">
    <property type="entry name" value="Cell_wall_hydrolase_SleB"/>
</dbReference>
<dbReference type="EMBL" id="AAXG02000059">
    <property type="protein sequence ID" value="EDM97343.1"/>
    <property type="molecule type" value="Genomic_DNA"/>
</dbReference>
<evidence type="ECO:0000259" key="3">
    <source>
        <dbReference type="Pfam" id="PF07833"/>
    </source>
</evidence>
<dbReference type="eggNOG" id="COG3773">
    <property type="taxonomic scope" value="Bacteria"/>
</dbReference>
<name>A6P2Y5_9FIRM</name>
<comment type="caution">
    <text evidence="4">The sequence shown here is derived from an EMBL/GenBank/DDBJ whole genome shotgun (WGS) entry which is preliminary data.</text>
</comment>
<feature type="signal peptide" evidence="1">
    <location>
        <begin position="1"/>
        <end position="24"/>
    </location>
</feature>
<evidence type="ECO:0000313" key="5">
    <source>
        <dbReference type="Proteomes" id="UP000003639"/>
    </source>
</evidence>
<gene>
    <name evidence="4" type="ORF">BACCAP_04868</name>
</gene>
<evidence type="ECO:0000313" key="4">
    <source>
        <dbReference type="EMBL" id="EDM97343.1"/>
    </source>
</evidence>
<dbReference type="SUPFAM" id="SSF55383">
    <property type="entry name" value="Copper amine oxidase, domain N"/>
    <property type="match status" value="1"/>
</dbReference>
<proteinExistence type="predicted"/>
<feature type="domain" description="Copper amine oxidase-like N-terminal" evidence="3">
    <location>
        <begin position="44"/>
        <end position="137"/>
    </location>
</feature>
<dbReference type="Pfam" id="PF07486">
    <property type="entry name" value="Hydrolase_2"/>
    <property type="match status" value="1"/>
</dbReference>
<feature type="chain" id="PRO_5002699199" evidence="1">
    <location>
        <begin position="25"/>
        <end position="264"/>
    </location>
</feature>
<sequence>MKKRFSCALLGLALMIGLSGHALAADDITAPVVVDGVEQTNFCATQYGDTTYTSFYGVTLALRPDAVITWENNQLVARADDFTMYARIGTNFLVINDRYLYIPDGVKVDDTGDTLVPTRVLATALGAAIGWENGSVTYAAAGTPLASGSTYYDAATVDLLARVITHESGNQPLEGKIAVGNVILNRVASPSFPNTVAEVLSQPNQFPGATDCVANSESILAAKLCLEGAMEAPGAYWFNGAGISCWASNNKSHIVTIGGHSFYG</sequence>
<evidence type="ECO:0000256" key="1">
    <source>
        <dbReference type="SAM" id="SignalP"/>
    </source>
</evidence>
<feature type="domain" description="Cell wall hydrolase SleB" evidence="2">
    <location>
        <begin position="171"/>
        <end position="263"/>
    </location>
</feature>
<keyword evidence="5" id="KW-1185">Reference proteome</keyword>
<reference evidence="4 5" key="2">
    <citation type="submission" date="2007-06" db="EMBL/GenBank/DDBJ databases">
        <title>Draft genome sequence of Pseudoflavonifractor capillosus ATCC 29799.</title>
        <authorList>
            <person name="Sudarsanam P."/>
            <person name="Ley R."/>
            <person name="Guruge J."/>
            <person name="Turnbaugh P.J."/>
            <person name="Mahowald M."/>
            <person name="Liep D."/>
            <person name="Gordon J."/>
        </authorList>
    </citation>
    <scope>NUCLEOTIDE SEQUENCE [LARGE SCALE GENOMIC DNA]</scope>
    <source>
        <strain evidence="4 5">ATCC 29799</strain>
    </source>
</reference>
<dbReference type="Gene3D" id="1.10.10.2520">
    <property type="entry name" value="Cell wall hydrolase SleB, domain 1"/>
    <property type="match status" value="1"/>
</dbReference>
<dbReference type="InterPro" id="IPR012854">
    <property type="entry name" value="Cu_amine_oxidase-like_N"/>
</dbReference>
<dbReference type="GO" id="GO:0016787">
    <property type="term" value="F:hydrolase activity"/>
    <property type="evidence" value="ECO:0007669"/>
    <property type="project" value="InterPro"/>
</dbReference>
<dbReference type="InterPro" id="IPR042047">
    <property type="entry name" value="SleB_dom1"/>
</dbReference>
<keyword evidence="1" id="KW-0732">Signal</keyword>
<dbReference type="Pfam" id="PF07833">
    <property type="entry name" value="Cu_amine_oxidN1"/>
    <property type="match status" value="1"/>
</dbReference>
<dbReference type="AlphaFoldDB" id="A6P2Y5"/>